<evidence type="ECO:0000313" key="2">
    <source>
        <dbReference type="Proteomes" id="UP000007148"/>
    </source>
</evidence>
<organism evidence="1 2">
    <name type="scientific">Serendipita indica (strain DSM 11827)</name>
    <name type="common">Root endophyte fungus</name>
    <name type="synonym">Piriformospora indica</name>
    <dbReference type="NCBI Taxonomy" id="1109443"/>
    <lineage>
        <taxon>Eukaryota</taxon>
        <taxon>Fungi</taxon>
        <taxon>Dikarya</taxon>
        <taxon>Basidiomycota</taxon>
        <taxon>Agaricomycotina</taxon>
        <taxon>Agaricomycetes</taxon>
        <taxon>Sebacinales</taxon>
        <taxon>Serendipitaceae</taxon>
        <taxon>Serendipita</taxon>
    </lineage>
</organism>
<dbReference type="EMBL" id="CAFZ01000069">
    <property type="protein sequence ID" value="CCA70013.1"/>
    <property type="molecule type" value="Genomic_DNA"/>
</dbReference>
<dbReference type="InParanoid" id="G4TFB2"/>
<accession>G4TFB2</accession>
<proteinExistence type="predicted"/>
<gene>
    <name evidence="1" type="ORF">PIIN_03953</name>
</gene>
<name>G4TFB2_SERID</name>
<evidence type="ECO:0000313" key="1">
    <source>
        <dbReference type="EMBL" id="CCA70013.1"/>
    </source>
</evidence>
<reference evidence="1 2" key="1">
    <citation type="journal article" date="2011" name="PLoS Pathog.">
        <title>Endophytic Life Strategies Decoded by Genome and Transcriptome Analyses of the Mutualistic Root Symbiont Piriformospora indica.</title>
        <authorList>
            <person name="Zuccaro A."/>
            <person name="Lahrmann U."/>
            <person name="Guldener U."/>
            <person name="Langen G."/>
            <person name="Pfiffi S."/>
            <person name="Biedenkopf D."/>
            <person name="Wong P."/>
            <person name="Samans B."/>
            <person name="Grimm C."/>
            <person name="Basiewicz M."/>
            <person name="Murat C."/>
            <person name="Martin F."/>
            <person name="Kogel K.H."/>
        </authorList>
    </citation>
    <scope>NUCLEOTIDE SEQUENCE [LARGE SCALE GENOMIC DNA]</scope>
    <source>
        <strain evidence="1 2">DSM 11827</strain>
    </source>
</reference>
<keyword evidence="2" id="KW-1185">Reference proteome</keyword>
<protein>
    <submittedName>
        <fullName evidence="1">Uncharacterized protein</fullName>
    </submittedName>
</protein>
<comment type="caution">
    <text evidence="1">The sequence shown here is derived from an EMBL/GenBank/DDBJ whole genome shotgun (WGS) entry which is preliminary data.</text>
</comment>
<sequence>MCARGAQGGHLLASDTIALIFAIHEIFMTIEPVPGPDDWPEHKATQPVATSPRTQAGWWTLDMLNYRPCILPRWSHARLLCPISCVNFPLAPRFRKIAFAAYDDVW</sequence>
<dbReference type="AlphaFoldDB" id="G4TFB2"/>
<dbReference type="Proteomes" id="UP000007148">
    <property type="component" value="Unassembled WGS sequence"/>
</dbReference>
<dbReference type="HOGENOM" id="CLU_2224228_0_0_1"/>